<accession>A0A7S3UZE7</accession>
<evidence type="ECO:0000256" key="4">
    <source>
        <dbReference type="ARBA" id="ARBA00022692"/>
    </source>
</evidence>
<dbReference type="PANTHER" id="PTHR14647:SF87">
    <property type="entry name" value="PUTATIVE-RELATED"/>
    <property type="match status" value="1"/>
</dbReference>
<keyword evidence="8" id="KW-0472">Membrane</keyword>
<keyword evidence="5" id="KW-0735">Signal-anchor</keyword>
<keyword evidence="9" id="KW-0325">Glycoprotein</keyword>
<comment type="subcellular location">
    <subcellularLocation>
        <location evidence="1">Golgi apparatus membrane</location>
        <topology evidence="1">Single-pass type II membrane protein</topology>
    </subcellularLocation>
</comment>
<dbReference type="GO" id="GO:0000139">
    <property type="term" value="C:Golgi membrane"/>
    <property type="evidence" value="ECO:0007669"/>
    <property type="project" value="UniProtKB-SubCell"/>
</dbReference>
<evidence type="ECO:0008006" key="12">
    <source>
        <dbReference type="Google" id="ProtNLM"/>
    </source>
</evidence>
<keyword evidence="4" id="KW-0812">Transmembrane</keyword>
<evidence type="ECO:0000256" key="8">
    <source>
        <dbReference type="ARBA" id="ARBA00023136"/>
    </source>
</evidence>
<evidence type="ECO:0000256" key="7">
    <source>
        <dbReference type="ARBA" id="ARBA00023034"/>
    </source>
</evidence>
<dbReference type="InterPro" id="IPR027417">
    <property type="entry name" value="P-loop_NTPase"/>
</dbReference>
<keyword evidence="6" id="KW-1133">Transmembrane helix</keyword>
<name>A0A7S3UZE7_HETAK</name>
<protein>
    <recommendedName>
        <fullName evidence="12">Sulfotransferase domain-containing protein</fullName>
    </recommendedName>
</protein>
<evidence type="ECO:0000256" key="2">
    <source>
        <dbReference type="ARBA" id="ARBA00008124"/>
    </source>
</evidence>
<evidence type="ECO:0000313" key="11">
    <source>
        <dbReference type="EMBL" id="CAE0627657.1"/>
    </source>
</evidence>
<dbReference type="InterPro" id="IPR009729">
    <property type="entry name" value="Gal-3-0_sulfotransfrase"/>
</dbReference>
<organism evidence="11">
    <name type="scientific">Heterosigma akashiwo</name>
    <name type="common">Chromophytic alga</name>
    <name type="synonym">Heterosigma carterae</name>
    <dbReference type="NCBI Taxonomy" id="2829"/>
    <lineage>
        <taxon>Eukaryota</taxon>
        <taxon>Sar</taxon>
        <taxon>Stramenopiles</taxon>
        <taxon>Ochrophyta</taxon>
        <taxon>Raphidophyceae</taxon>
        <taxon>Chattonellales</taxon>
        <taxon>Chattonellaceae</taxon>
        <taxon>Heterosigma</taxon>
    </lineage>
</organism>
<feature type="region of interest" description="Disordered" evidence="10">
    <location>
        <begin position="1"/>
        <end position="51"/>
    </location>
</feature>
<gene>
    <name evidence="11" type="ORF">HAKA00212_LOCUS6335</name>
</gene>
<dbReference type="AlphaFoldDB" id="A0A7S3UZE7"/>
<proteinExistence type="inferred from homology"/>
<dbReference type="GO" id="GO:0009247">
    <property type="term" value="P:glycolipid biosynthetic process"/>
    <property type="evidence" value="ECO:0007669"/>
    <property type="project" value="InterPro"/>
</dbReference>
<dbReference type="PANTHER" id="PTHR14647">
    <property type="entry name" value="GALACTOSE-3-O-SULFOTRANSFERASE"/>
    <property type="match status" value="1"/>
</dbReference>
<evidence type="ECO:0000256" key="3">
    <source>
        <dbReference type="ARBA" id="ARBA00022679"/>
    </source>
</evidence>
<keyword evidence="3" id="KW-0808">Transferase</keyword>
<dbReference type="Gene3D" id="3.40.50.300">
    <property type="entry name" value="P-loop containing nucleotide triphosphate hydrolases"/>
    <property type="match status" value="1"/>
</dbReference>
<evidence type="ECO:0000256" key="10">
    <source>
        <dbReference type="SAM" id="MobiDB-lite"/>
    </source>
</evidence>
<keyword evidence="7" id="KW-0333">Golgi apparatus</keyword>
<evidence type="ECO:0000256" key="1">
    <source>
        <dbReference type="ARBA" id="ARBA00004323"/>
    </source>
</evidence>
<evidence type="ECO:0000256" key="9">
    <source>
        <dbReference type="ARBA" id="ARBA00023180"/>
    </source>
</evidence>
<evidence type="ECO:0000256" key="6">
    <source>
        <dbReference type="ARBA" id="ARBA00022989"/>
    </source>
</evidence>
<reference evidence="11" key="1">
    <citation type="submission" date="2021-01" db="EMBL/GenBank/DDBJ databases">
        <authorList>
            <person name="Corre E."/>
            <person name="Pelletier E."/>
            <person name="Niang G."/>
            <person name="Scheremetjew M."/>
            <person name="Finn R."/>
            <person name="Kale V."/>
            <person name="Holt S."/>
            <person name="Cochrane G."/>
            <person name="Meng A."/>
            <person name="Brown T."/>
            <person name="Cohen L."/>
        </authorList>
    </citation>
    <scope>NUCLEOTIDE SEQUENCE</scope>
    <source>
        <strain evidence="11">CCMP3107</strain>
    </source>
</reference>
<dbReference type="GO" id="GO:0001733">
    <property type="term" value="F:galactosylceramide sulfotransferase activity"/>
    <property type="evidence" value="ECO:0007669"/>
    <property type="project" value="InterPro"/>
</dbReference>
<comment type="similarity">
    <text evidence="2">Belongs to the galactose-3-O-sulfotransferase family.</text>
</comment>
<sequence>MRRSKYDKLQKKSLLRQPTSPYQGRYQKKGGAQYQRGEITGSDGNAPHQRGLPIKNSKVRAAIMRNNNKYEYKRAKYKRKKTSREPTALEGSKTTDLTKVFALKDMHVQLPKQLTDIEKTNQKEKILAQIQRAEKSWGQDHKFPLGGRSLASPGSGLIFLKTPKTAGSTVIQVFHRIAMKEQLSIAKDWNFKYPVKTKFDMWINHMPYQPRLFELVPNQNYQFVGIVRDPGTRKRSQCTWRPDAEKSCIKVAYKCGCTNWDDCGIKALSDKGMRACLAATGTYASGAQVSWHTGEHTKLRSKQESAWRRLEQQVRSGRHLIMVTERLEESLLMVKHAYDFTVDDMVYFSKKVQKHGTTARDEKAYAAWRELDALDTQFHDLANEMLDHHLDAIGRDVVKREMEELEQLTAQYERDCRIQHVEVPGASRRRLLLRLPWSRPDNDDDGGGGGGDGKLPAKQNCRALQLDSTSWEFAYGRKYFRVE</sequence>
<dbReference type="Pfam" id="PF06990">
    <property type="entry name" value="Gal-3-0_sulfotr"/>
    <property type="match status" value="1"/>
</dbReference>
<dbReference type="EMBL" id="HBIU01013749">
    <property type="protein sequence ID" value="CAE0627657.1"/>
    <property type="molecule type" value="Transcribed_RNA"/>
</dbReference>
<feature type="compositionally biased region" description="Basic and acidic residues" evidence="10">
    <location>
        <begin position="1"/>
        <end position="10"/>
    </location>
</feature>
<evidence type="ECO:0000256" key="5">
    <source>
        <dbReference type="ARBA" id="ARBA00022968"/>
    </source>
</evidence>